<sequence length="248" mass="28475">MEIMEKSERAHFFTSKEQQLLIAGYAEERPILTDKSNTVRASKMREEAWQRIADRLNKQSGSGYKRTWQQVKIKYKNLVQTANRKKATREDIKKDEDEIQTNVVIKSDESDEEFVVQHSSSRPMVEGIPGGTSSEPAAACISSYIRVTGHSLTLLPPPQGDPEHSVCDETFSNDTHMDEDFDPSSAQEKGCPTGKKAGEGHKEDIKTLYRHYLIKEIENREQEMAYRALKMRKVEKEIQLLDRQLEKE</sequence>
<name>A0AAV6FWK7_9TELE</name>
<feature type="region of interest" description="Disordered" evidence="1">
    <location>
        <begin position="179"/>
        <end position="199"/>
    </location>
</feature>
<evidence type="ECO:0000256" key="1">
    <source>
        <dbReference type="SAM" id="MobiDB-lite"/>
    </source>
</evidence>
<proteinExistence type="predicted"/>
<gene>
    <name evidence="3" type="ORF">AALO_G00246100</name>
</gene>
<dbReference type="EMBL" id="JADWDJ010000019">
    <property type="protein sequence ID" value="KAG5265761.1"/>
    <property type="molecule type" value="Genomic_DNA"/>
</dbReference>
<dbReference type="InterPro" id="IPR028002">
    <property type="entry name" value="Myb_DNA-bind_5"/>
</dbReference>
<evidence type="ECO:0000259" key="2">
    <source>
        <dbReference type="Pfam" id="PF13873"/>
    </source>
</evidence>
<keyword evidence="4" id="KW-1185">Reference proteome</keyword>
<protein>
    <recommendedName>
        <fullName evidence="2">Myb/SANT-like DNA-binding domain-containing protein</fullName>
    </recommendedName>
</protein>
<comment type="caution">
    <text evidence="3">The sequence shown here is derived from an EMBL/GenBank/DDBJ whole genome shotgun (WGS) entry which is preliminary data.</text>
</comment>
<dbReference type="Proteomes" id="UP000823561">
    <property type="component" value="Chromosome 19"/>
</dbReference>
<organism evidence="3 4">
    <name type="scientific">Alosa alosa</name>
    <name type="common">allis shad</name>
    <dbReference type="NCBI Taxonomy" id="278164"/>
    <lineage>
        <taxon>Eukaryota</taxon>
        <taxon>Metazoa</taxon>
        <taxon>Chordata</taxon>
        <taxon>Craniata</taxon>
        <taxon>Vertebrata</taxon>
        <taxon>Euteleostomi</taxon>
        <taxon>Actinopterygii</taxon>
        <taxon>Neopterygii</taxon>
        <taxon>Teleostei</taxon>
        <taxon>Clupei</taxon>
        <taxon>Clupeiformes</taxon>
        <taxon>Clupeoidei</taxon>
        <taxon>Clupeidae</taxon>
        <taxon>Alosa</taxon>
    </lineage>
</organism>
<dbReference type="AlphaFoldDB" id="A0AAV6FWK7"/>
<dbReference type="Pfam" id="PF13873">
    <property type="entry name" value="Myb_DNA-bind_5"/>
    <property type="match status" value="1"/>
</dbReference>
<accession>A0AAV6FWK7</accession>
<evidence type="ECO:0000313" key="3">
    <source>
        <dbReference type="EMBL" id="KAG5265761.1"/>
    </source>
</evidence>
<evidence type="ECO:0000313" key="4">
    <source>
        <dbReference type="Proteomes" id="UP000823561"/>
    </source>
</evidence>
<feature type="domain" description="Myb/SANT-like DNA-binding" evidence="2">
    <location>
        <begin position="9"/>
        <end position="86"/>
    </location>
</feature>
<dbReference type="Gene3D" id="1.10.10.60">
    <property type="entry name" value="Homeodomain-like"/>
    <property type="match status" value="1"/>
</dbReference>
<reference evidence="3" key="1">
    <citation type="submission" date="2020-10" db="EMBL/GenBank/DDBJ databases">
        <title>Chromosome-scale genome assembly of the Allis shad, Alosa alosa.</title>
        <authorList>
            <person name="Margot Z."/>
            <person name="Christophe K."/>
            <person name="Cabau C."/>
            <person name="Louis A."/>
            <person name="Berthelot C."/>
            <person name="Parey E."/>
            <person name="Roest Crollius H."/>
            <person name="Montfort J."/>
            <person name="Robinson-Rechavi M."/>
            <person name="Bucao C."/>
            <person name="Bouchez O."/>
            <person name="Gislard M."/>
            <person name="Lluch J."/>
            <person name="Milhes M."/>
            <person name="Lampietro C."/>
            <person name="Lopez Roques C."/>
            <person name="Donnadieu C."/>
            <person name="Braasch I."/>
            <person name="Desvignes T."/>
            <person name="Postlethwait J."/>
            <person name="Bobe J."/>
            <person name="Guiguen Y."/>
        </authorList>
    </citation>
    <scope>NUCLEOTIDE SEQUENCE</scope>
    <source>
        <strain evidence="3">M-15738</strain>
        <tissue evidence="3">Blood</tissue>
    </source>
</reference>